<dbReference type="GO" id="GO:0004534">
    <property type="term" value="F:5'-3' RNA exonuclease activity"/>
    <property type="evidence" value="ECO:0007669"/>
    <property type="project" value="TreeGrafter"/>
</dbReference>
<evidence type="ECO:0000313" key="3">
    <source>
        <dbReference type="Proteomes" id="UP000179118"/>
    </source>
</evidence>
<feature type="domain" description="Polymerase/histidinol phosphatase N-terminal" evidence="1">
    <location>
        <begin position="7"/>
        <end position="72"/>
    </location>
</feature>
<dbReference type="EMBL" id="MHUT01000006">
    <property type="protein sequence ID" value="OHA81612.1"/>
    <property type="molecule type" value="Genomic_DNA"/>
</dbReference>
<gene>
    <name evidence="2" type="ORF">A3D51_02455</name>
</gene>
<dbReference type="SUPFAM" id="SSF89550">
    <property type="entry name" value="PHP domain-like"/>
    <property type="match status" value="1"/>
</dbReference>
<dbReference type="Pfam" id="PF02811">
    <property type="entry name" value="PHP"/>
    <property type="match status" value="1"/>
</dbReference>
<dbReference type="PANTHER" id="PTHR42924:SF3">
    <property type="entry name" value="POLYMERASE_HISTIDINOL PHOSPHATASE N-TERMINAL DOMAIN-CONTAINING PROTEIN"/>
    <property type="match status" value="1"/>
</dbReference>
<dbReference type="Gene3D" id="3.20.20.140">
    <property type="entry name" value="Metal-dependent hydrolases"/>
    <property type="match status" value="1"/>
</dbReference>
<evidence type="ECO:0000259" key="1">
    <source>
        <dbReference type="SMART" id="SM00481"/>
    </source>
</evidence>
<protein>
    <recommendedName>
        <fullName evidence="1">Polymerase/histidinol phosphatase N-terminal domain-containing protein</fullName>
    </recommendedName>
</protein>
<proteinExistence type="predicted"/>
<comment type="caution">
    <text evidence="2">The sequence shown here is derived from an EMBL/GenBank/DDBJ whole genome shotgun (WGS) entry which is preliminary data.</text>
</comment>
<dbReference type="Proteomes" id="UP000179118">
    <property type="component" value="Unassembled WGS sequence"/>
</dbReference>
<dbReference type="InterPro" id="IPR052018">
    <property type="entry name" value="PHP_domain"/>
</dbReference>
<dbReference type="InterPro" id="IPR003141">
    <property type="entry name" value="Pol/His_phosphatase_N"/>
</dbReference>
<accession>A0A1G2SAC9</accession>
<reference evidence="2 3" key="1">
    <citation type="journal article" date="2016" name="Nat. Commun.">
        <title>Thousands of microbial genomes shed light on interconnected biogeochemical processes in an aquifer system.</title>
        <authorList>
            <person name="Anantharaman K."/>
            <person name="Brown C.T."/>
            <person name="Hug L.A."/>
            <person name="Sharon I."/>
            <person name="Castelle C.J."/>
            <person name="Probst A.J."/>
            <person name="Thomas B.C."/>
            <person name="Singh A."/>
            <person name="Wilkins M.J."/>
            <person name="Karaoz U."/>
            <person name="Brodie E.L."/>
            <person name="Williams K.H."/>
            <person name="Hubbard S.S."/>
            <person name="Banfield J.F."/>
        </authorList>
    </citation>
    <scope>NUCLEOTIDE SEQUENCE [LARGE SCALE GENOMIC DNA]</scope>
</reference>
<dbReference type="AlphaFoldDB" id="A0A1G2SAC9"/>
<dbReference type="Gene3D" id="1.10.150.650">
    <property type="match status" value="1"/>
</dbReference>
<dbReference type="SMART" id="SM00481">
    <property type="entry name" value="POLIIIAc"/>
    <property type="match status" value="1"/>
</dbReference>
<name>A0A1G2SAC9_9BACT</name>
<organism evidence="2 3">
    <name type="scientific">Candidatus Yonathbacteria bacterium RIFCSPHIGHO2_02_FULL_44_14</name>
    <dbReference type="NCBI Taxonomy" id="1802724"/>
    <lineage>
        <taxon>Bacteria</taxon>
        <taxon>Candidatus Yonathiibacteriota</taxon>
    </lineage>
</organism>
<dbReference type="GO" id="GO:0035312">
    <property type="term" value="F:5'-3' DNA exonuclease activity"/>
    <property type="evidence" value="ECO:0007669"/>
    <property type="project" value="TreeGrafter"/>
</dbReference>
<evidence type="ECO:0000313" key="2">
    <source>
        <dbReference type="EMBL" id="OHA81612.1"/>
    </source>
</evidence>
<dbReference type="InterPro" id="IPR004013">
    <property type="entry name" value="PHP_dom"/>
</dbReference>
<dbReference type="InterPro" id="IPR016195">
    <property type="entry name" value="Pol/histidinol_Pase-like"/>
</dbReference>
<dbReference type="PANTHER" id="PTHR42924">
    <property type="entry name" value="EXONUCLEASE"/>
    <property type="match status" value="1"/>
</dbReference>
<sequence>MTAIESLHTHTTLSDGKLSHRELFELAESLGISVLAYTDHDAVPSPTTVAELETFRGRKTKWVIGTEVTAGLPKELVPETCVMHIIGLFLDPTNEALIKHCHLAQQARIKRMNEMVSKLQKLGFKITAEDCLQMSGGESVGRPHIVQALQKYPENNLIVEKIRLEMADEASRNPAIQERYAHMMQKGERNYPYVLFLSPDAFREGYAEHEYMPDLDQAVALIRGAGGVAVIAHYFTVRSKMPLEIFEKLLAEKRIDGAEVVYGIREYGTDREKALAKERADLREILQRHGGLALGGSDAHTKEDLEFYIANDWFSGETAGFTESIFLTRQVNKQFSSL</sequence>